<gene>
    <name evidence="9" type="ORF">G5B40_00390</name>
</gene>
<comment type="similarity">
    <text evidence="2">Belongs to the class-I pyridoxal-phosphate-dependent aminotransferase family.</text>
</comment>
<dbReference type="NCBIfam" id="NF005732">
    <property type="entry name" value="PRK07550.1"/>
    <property type="match status" value="1"/>
</dbReference>
<dbReference type="KEGG" id="hdh:G5B40_00390"/>
<dbReference type="SUPFAM" id="SSF53383">
    <property type="entry name" value="PLP-dependent transferases"/>
    <property type="match status" value="1"/>
</dbReference>
<evidence type="ECO:0000313" key="9">
    <source>
        <dbReference type="EMBL" id="QIE54031.1"/>
    </source>
</evidence>
<keyword evidence="4 9" id="KW-0032">Aminotransferase</keyword>
<evidence type="ECO:0000256" key="2">
    <source>
        <dbReference type="ARBA" id="ARBA00007441"/>
    </source>
</evidence>
<evidence type="ECO:0000313" key="10">
    <source>
        <dbReference type="Proteomes" id="UP000503336"/>
    </source>
</evidence>
<name>A0A7L5BT26_9RHOB</name>
<dbReference type="PANTHER" id="PTHR46383:SF1">
    <property type="entry name" value="ASPARTATE AMINOTRANSFERASE"/>
    <property type="match status" value="1"/>
</dbReference>
<comment type="cofactor">
    <cofactor evidence="1">
        <name>pyridoxal 5'-phosphate</name>
        <dbReference type="ChEBI" id="CHEBI:597326"/>
    </cofactor>
</comment>
<dbReference type="EC" id="2.6.1.1" evidence="3"/>
<organism evidence="9 10">
    <name type="scientific">Pikeienuella piscinae</name>
    <dbReference type="NCBI Taxonomy" id="2748098"/>
    <lineage>
        <taxon>Bacteria</taxon>
        <taxon>Pseudomonadati</taxon>
        <taxon>Pseudomonadota</taxon>
        <taxon>Alphaproteobacteria</taxon>
        <taxon>Rhodobacterales</taxon>
        <taxon>Paracoccaceae</taxon>
        <taxon>Pikeienuella</taxon>
    </lineage>
</organism>
<dbReference type="InterPro" id="IPR004839">
    <property type="entry name" value="Aminotransferase_I/II_large"/>
</dbReference>
<dbReference type="AlphaFoldDB" id="A0A7L5BT26"/>
<keyword evidence="10" id="KW-1185">Reference proteome</keyword>
<feature type="domain" description="Aminotransferase class I/classII large" evidence="8">
    <location>
        <begin position="35"/>
        <end position="389"/>
    </location>
</feature>
<dbReference type="InterPro" id="IPR050596">
    <property type="entry name" value="AspAT/PAT-like"/>
</dbReference>
<evidence type="ECO:0000259" key="8">
    <source>
        <dbReference type="Pfam" id="PF00155"/>
    </source>
</evidence>
<dbReference type="GO" id="GO:0006520">
    <property type="term" value="P:amino acid metabolic process"/>
    <property type="evidence" value="ECO:0007669"/>
    <property type="project" value="InterPro"/>
</dbReference>
<dbReference type="InterPro" id="IPR015421">
    <property type="entry name" value="PyrdxlP-dep_Trfase_major"/>
</dbReference>
<dbReference type="Proteomes" id="UP000503336">
    <property type="component" value="Chromosome"/>
</dbReference>
<sequence>MPAAPFNPALAGAAASPIMTAQGWLRGRTFPDDRPLINLSQAAPLGPPPLALREAMARAALSEGAAHLYGPVPGDDALRAEIASRWSALYAAPVDAAEVAVTSGCNEGFAAAILSLAGAGDEVILPNPWYFNHKMWLDMIGAKAVPLSVGEDCLPDPAAARALITPRTRAIALVTPNNPTGAEYPPALLDAFFDLAAEAGLALVVDETYRDYLGPEGPPHRLFQHHGWRDTLIQLYSFSKAYRLTGHRVGALVAGPARQGQIEKFLDTVTICPSRIGQIAALEGLRTQSAFVAAQAAEFLARRQVLEAEFAHGVGAWRLLGAGAYFAWVAHPFEMAAEDVAKELVTRQSLLALPGTMFAPPGDAAAGRTLRLAFANVDRDGIRETARRLRMFAP</sequence>
<dbReference type="RefSeq" id="WP_165093650.1">
    <property type="nucleotide sequence ID" value="NZ_CP049056.1"/>
</dbReference>
<dbReference type="Gene3D" id="3.40.640.10">
    <property type="entry name" value="Type I PLP-dependent aspartate aminotransferase-like (Major domain)"/>
    <property type="match status" value="1"/>
</dbReference>
<reference evidence="9 10" key="1">
    <citation type="submission" date="2020-02" db="EMBL/GenBank/DDBJ databases">
        <title>complete genome sequence of Rhodobacteraceae bacterium.</title>
        <authorList>
            <person name="Park J."/>
            <person name="Kim Y.-S."/>
            <person name="Kim K.-H."/>
        </authorList>
    </citation>
    <scope>NUCLEOTIDE SEQUENCE [LARGE SCALE GENOMIC DNA]</scope>
    <source>
        <strain evidence="9 10">RR4-56</strain>
    </source>
</reference>
<dbReference type="EMBL" id="CP049056">
    <property type="protein sequence ID" value="QIE54031.1"/>
    <property type="molecule type" value="Genomic_DNA"/>
</dbReference>
<evidence type="ECO:0000256" key="1">
    <source>
        <dbReference type="ARBA" id="ARBA00001933"/>
    </source>
</evidence>
<dbReference type="GO" id="GO:0004069">
    <property type="term" value="F:L-aspartate:2-oxoglutarate aminotransferase activity"/>
    <property type="evidence" value="ECO:0007669"/>
    <property type="project" value="UniProtKB-EC"/>
</dbReference>
<evidence type="ECO:0000256" key="3">
    <source>
        <dbReference type="ARBA" id="ARBA00012753"/>
    </source>
</evidence>
<dbReference type="PANTHER" id="PTHR46383">
    <property type="entry name" value="ASPARTATE AMINOTRANSFERASE"/>
    <property type="match status" value="1"/>
</dbReference>
<dbReference type="InterPro" id="IPR015424">
    <property type="entry name" value="PyrdxlP-dep_Trfase"/>
</dbReference>
<evidence type="ECO:0000256" key="7">
    <source>
        <dbReference type="ARBA" id="ARBA00049185"/>
    </source>
</evidence>
<dbReference type="Pfam" id="PF00155">
    <property type="entry name" value="Aminotran_1_2"/>
    <property type="match status" value="1"/>
</dbReference>
<proteinExistence type="inferred from homology"/>
<evidence type="ECO:0000256" key="4">
    <source>
        <dbReference type="ARBA" id="ARBA00022576"/>
    </source>
</evidence>
<evidence type="ECO:0000256" key="5">
    <source>
        <dbReference type="ARBA" id="ARBA00022679"/>
    </source>
</evidence>
<comment type="catalytic activity">
    <reaction evidence="7">
        <text>L-aspartate + 2-oxoglutarate = oxaloacetate + L-glutamate</text>
        <dbReference type="Rhea" id="RHEA:21824"/>
        <dbReference type="ChEBI" id="CHEBI:16452"/>
        <dbReference type="ChEBI" id="CHEBI:16810"/>
        <dbReference type="ChEBI" id="CHEBI:29985"/>
        <dbReference type="ChEBI" id="CHEBI:29991"/>
        <dbReference type="EC" id="2.6.1.1"/>
    </reaction>
</comment>
<keyword evidence="6" id="KW-0663">Pyridoxal phosphate</keyword>
<keyword evidence="5 9" id="KW-0808">Transferase</keyword>
<accession>A0A7L5BT26</accession>
<evidence type="ECO:0000256" key="6">
    <source>
        <dbReference type="ARBA" id="ARBA00022898"/>
    </source>
</evidence>
<protein>
    <recommendedName>
        <fullName evidence="3">aspartate transaminase</fullName>
        <ecNumber evidence="3">2.6.1.1</ecNumber>
    </recommendedName>
</protein>
<dbReference type="GO" id="GO:0030170">
    <property type="term" value="F:pyridoxal phosphate binding"/>
    <property type="evidence" value="ECO:0007669"/>
    <property type="project" value="InterPro"/>
</dbReference>
<dbReference type="CDD" id="cd00609">
    <property type="entry name" value="AAT_like"/>
    <property type="match status" value="1"/>
</dbReference>